<dbReference type="EMBL" id="GDHC01000593">
    <property type="protein sequence ID" value="JAQ18036.1"/>
    <property type="molecule type" value="Transcribed_RNA"/>
</dbReference>
<dbReference type="PANTHER" id="PTHR13832:SF792">
    <property type="entry name" value="GM14286P"/>
    <property type="match status" value="1"/>
</dbReference>
<dbReference type="InterPro" id="IPR036457">
    <property type="entry name" value="PPM-type-like_dom_sf"/>
</dbReference>
<name>A0A146MH13_LYGHE</name>
<organism evidence="2">
    <name type="scientific">Lygus hesperus</name>
    <name type="common">Western plant bug</name>
    <dbReference type="NCBI Taxonomy" id="30085"/>
    <lineage>
        <taxon>Eukaryota</taxon>
        <taxon>Metazoa</taxon>
        <taxon>Ecdysozoa</taxon>
        <taxon>Arthropoda</taxon>
        <taxon>Hexapoda</taxon>
        <taxon>Insecta</taxon>
        <taxon>Pterygota</taxon>
        <taxon>Neoptera</taxon>
        <taxon>Paraneoptera</taxon>
        <taxon>Hemiptera</taxon>
        <taxon>Heteroptera</taxon>
        <taxon>Panheteroptera</taxon>
        <taxon>Cimicomorpha</taxon>
        <taxon>Miridae</taxon>
        <taxon>Mirini</taxon>
        <taxon>Lygus</taxon>
    </lineage>
</organism>
<gene>
    <name evidence="2" type="primary">PDP1_5</name>
    <name evidence="2" type="ORF">g.16389</name>
</gene>
<dbReference type="PANTHER" id="PTHR13832">
    <property type="entry name" value="PROTEIN PHOSPHATASE 2C"/>
    <property type="match status" value="1"/>
</dbReference>
<reference evidence="2" key="1">
    <citation type="journal article" date="2016" name="Gigascience">
        <title>De novo construction of an expanded transcriptome assembly for the western tarnished plant bug, Lygus hesperus.</title>
        <authorList>
            <person name="Tassone E.E."/>
            <person name="Geib S.M."/>
            <person name="Hall B."/>
            <person name="Fabrick J.A."/>
            <person name="Brent C.S."/>
            <person name="Hull J.J."/>
        </authorList>
    </citation>
    <scope>NUCLEOTIDE SEQUENCE</scope>
</reference>
<dbReference type="SMART" id="SM00332">
    <property type="entry name" value="PP2Cc"/>
    <property type="match status" value="1"/>
</dbReference>
<dbReference type="InterPro" id="IPR015655">
    <property type="entry name" value="PP2C"/>
</dbReference>
<dbReference type="PROSITE" id="PS51746">
    <property type="entry name" value="PPM_2"/>
    <property type="match status" value="1"/>
</dbReference>
<sequence length="533" mass="59704">LKVKKLRSDNFRMALKSIFQRFSRQIAVSENRSLSFRRSVSFILASGVLAFLMLDTSNAEGRVRMEIPRLDQVSVRWTSSLVSELIREQKNARVETVNKEYIGEYSVSQYAGNVEIEDTYDVRTTLNTDRGALFAVFDGHSGGAASSFLAKEFFTYLEYYKQQYNFPELLNPRTFIDADSHFLYYWTTLKHSYINALAGSCAVVAHIKGDIIRTATVGDCRAVVGRKCIQLFEDGGGKRAPDSLTSFVTVDGPRSVCKVSTVGPTVPIDGDTTSPKLVHHVLPNPTNVTNGTKEALLAVQSPTHDAIELSVVHQIDINPYERERLLSEHPQEVDIIARNRVKGSLQPTRAFGDGAYKSDSLYRAKLELRNRARANPNTWHPPYVTAEPDITEYRLQPGDEFLVLSSDGLYNDLTPQDVVTFVGEFLHSTTLQKRYRNNCASYLIERALVAASQQEIGRQDLSTALSWIFALPKSIRRYIHDDITVQVIRFNHQATEVDRTSKCFPVDPPSTLQSIVGSIPNATASDTAPRARL</sequence>
<feature type="non-terminal residue" evidence="2">
    <location>
        <position position="1"/>
    </location>
</feature>
<evidence type="ECO:0000259" key="1">
    <source>
        <dbReference type="PROSITE" id="PS51746"/>
    </source>
</evidence>
<dbReference type="GO" id="GO:0004722">
    <property type="term" value="F:protein serine/threonine phosphatase activity"/>
    <property type="evidence" value="ECO:0007669"/>
    <property type="project" value="InterPro"/>
</dbReference>
<dbReference type="Gene3D" id="3.60.40.10">
    <property type="entry name" value="PPM-type phosphatase domain"/>
    <property type="match status" value="1"/>
</dbReference>
<dbReference type="Pfam" id="PF00481">
    <property type="entry name" value="PP2C"/>
    <property type="match status" value="2"/>
</dbReference>
<dbReference type="SUPFAM" id="SSF81606">
    <property type="entry name" value="PP2C-like"/>
    <property type="match status" value="1"/>
</dbReference>
<dbReference type="CDD" id="cd00143">
    <property type="entry name" value="PP2Cc"/>
    <property type="match status" value="1"/>
</dbReference>
<keyword evidence="2" id="KW-0670">Pyruvate</keyword>
<feature type="domain" description="PPM-type phosphatase" evidence="1">
    <location>
        <begin position="101"/>
        <end position="490"/>
    </location>
</feature>
<evidence type="ECO:0000313" key="2">
    <source>
        <dbReference type="EMBL" id="JAQ18036.1"/>
    </source>
</evidence>
<protein>
    <submittedName>
        <fullName evidence="2">[Pyruvate dehydrogenase [acetyl-transferring]]-phosphatase 1, mitochondrial</fullName>
    </submittedName>
</protein>
<accession>A0A146MH13</accession>
<dbReference type="AlphaFoldDB" id="A0A146MH13"/>
<proteinExistence type="predicted"/>
<dbReference type="InterPro" id="IPR001932">
    <property type="entry name" value="PPM-type_phosphatase-like_dom"/>
</dbReference>